<keyword evidence="4" id="KW-1185">Reference proteome</keyword>
<gene>
    <name evidence="3" type="ORF">GCM10022214_44660</name>
</gene>
<dbReference type="SUPFAM" id="SSF102588">
    <property type="entry name" value="LmbE-like"/>
    <property type="match status" value="1"/>
</dbReference>
<evidence type="ECO:0000313" key="3">
    <source>
        <dbReference type="EMBL" id="GAA4081049.1"/>
    </source>
</evidence>
<dbReference type="Proteomes" id="UP001500683">
    <property type="component" value="Unassembled WGS sequence"/>
</dbReference>
<proteinExistence type="predicted"/>
<keyword evidence="1" id="KW-0862">Zinc</keyword>
<dbReference type="InterPro" id="IPR003737">
    <property type="entry name" value="GlcNAc_PI_deacetylase-related"/>
</dbReference>
<dbReference type="EMBL" id="BAAAZG010000029">
    <property type="protein sequence ID" value="GAA4081049.1"/>
    <property type="molecule type" value="Genomic_DNA"/>
</dbReference>
<evidence type="ECO:0000256" key="2">
    <source>
        <dbReference type="SAM" id="MobiDB-lite"/>
    </source>
</evidence>
<dbReference type="Pfam" id="PF02585">
    <property type="entry name" value="PIG-L"/>
    <property type="match status" value="1"/>
</dbReference>
<protein>
    <submittedName>
        <fullName evidence="3">PIG-L family deacetylase</fullName>
    </submittedName>
</protein>
<dbReference type="PANTHER" id="PTHR12993">
    <property type="entry name" value="N-ACETYLGLUCOSAMINYL-PHOSPHATIDYLINOSITOL DE-N-ACETYLASE-RELATED"/>
    <property type="match status" value="1"/>
</dbReference>
<name>A0ABP7W6Q4_9ACTN</name>
<sequence>MSQAPPTVAGVSDELTLMAVHAHPDDEVLGTGGVLAHHAAEGVRTVLVTCTNGEQGDDDNGAKPGEPGHDADRVARRRLAELDESVGLLGVQHLELLGYRDSGMVGWSTNEHPEAFANVPVEDAARRLAALMERYRPQVVVTYDENGGYGHPDHIQAHRITMAAAELSGVPDKLYYTAVPRSGVAQLTEHLRASGLDMPDVELPDDFGTPDELITSVVDVSAYATRKRKALEAHASQGENIFLLRLPEEVQQVVFGTEAFVRRSSRVEAPAREDDLFAGLRPA</sequence>
<accession>A0ABP7W6Q4</accession>
<dbReference type="Gene3D" id="3.40.50.10320">
    <property type="entry name" value="LmbE-like"/>
    <property type="match status" value="1"/>
</dbReference>
<feature type="region of interest" description="Disordered" evidence="2">
    <location>
        <begin position="51"/>
        <end position="70"/>
    </location>
</feature>
<evidence type="ECO:0000256" key="1">
    <source>
        <dbReference type="ARBA" id="ARBA00022833"/>
    </source>
</evidence>
<comment type="caution">
    <text evidence="3">The sequence shown here is derived from an EMBL/GenBank/DDBJ whole genome shotgun (WGS) entry which is preliminary data.</text>
</comment>
<evidence type="ECO:0000313" key="4">
    <source>
        <dbReference type="Proteomes" id="UP001500683"/>
    </source>
</evidence>
<dbReference type="PANTHER" id="PTHR12993:SF26">
    <property type="entry name" value="1D-MYO-INOSITOL 2-ACETAMIDO-2-DEOXY-ALPHA-D-GLUCOPYRANOSIDE DEACETYLASE"/>
    <property type="match status" value="1"/>
</dbReference>
<dbReference type="InterPro" id="IPR024078">
    <property type="entry name" value="LmbE-like_dom_sf"/>
</dbReference>
<reference evidence="4" key="1">
    <citation type="journal article" date="2019" name="Int. J. Syst. Evol. Microbiol.">
        <title>The Global Catalogue of Microorganisms (GCM) 10K type strain sequencing project: providing services to taxonomists for standard genome sequencing and annotation.</title>
        <authorList>
            <consortium name="The Broad Institute Genomics Platform"/>
            <consortium name="The Broad Institute Genome Sequencing Center for Infectious Disease"/>
            <person name="Wu L."/>
            <person name="Ma J."/>
        </authorList>
    </citation>
    <scope>NUCLEOTIDE SEQUENCE [LARGE SCALE GENOMIC DNA]</scope>
    <source>
        <strain evidence="4">JCM 16702</strain>
    </source>
</reference>
<organism evidence="3 4">
    <name type="scientific">Actinomadura miaoliensis</name>
    <dbReference type="NCBI Taxonomy" id="430685"/>
    <lineage>
        <taxon>Bacteria</taxon>
        <taxon>Bacillati</taxon>
        <taxon>Actinomycetota</taxon>
        <taxon>Actinomycetes</taxon>
        <taxon>Streptosporangiales</taxon>
        <taxon>Thermomonosporaceae</taxon>
        <taxon>Actinomadura</taxon>
    </lineage>
</organism>